<dbReference type="KEGG" id="bwh:A9C19_12090"/>
<dbReference type="InterPro" id="IPR013328">
    <property type="entry name" value="6PGD_dom2"/>
</dbReference>
<evidence type="ECO:0000256" key="4">
    <source>
        <dbReference type="RuleBase" id="RU362068"/>
    </source>
</evidence>
<dbReference type="FunFam" id="1.10.1040.10:FF:000017">
    <property type="entry name" value="2-dehydropantoate 2-reductase"/>
    <property type="match status" value="1"/>
</dbReference>
<accession>A0A1L3MT13</accession>
<feature type="domain" description="Ketopantoate reductase C-terminal" evidence="6">
    <location>
        <begin position="179"/>
        <end position="302"/>
    </location>
</feature>
<dbReference type="UniPathway" id="UPA00028">
    <property type="reaction ID" value="UER00004"/>
</dbReference>
<comment type="pathway">
    <text evidence="4">Cofactor biosynthesis; (R)-pantothenate biosynthesis; (R)-pantoate from 3-methyl-2-oxobutanoate: step 2/2.</text>
</comment>
<dbReference type="InterPro" id="IPR051402">
    <property type="entry name" value="KPR-Related"/>
</dbReference>
<dbReference type="GO" id="GO:0008677">
    <property type="term" value="F:2-dehydropantoate 2-reductase activity"/>
    <property type="evidence" value="ECO:0007669"/>
    <property type="project" value="UniProtKB-EC"/>
</dbReference>
<dbReference type="InterPro" id="IPR008927">
    <property type="entry name" value="6-PGluconate_DH-like_C_sf"/>
</dbReference>
<dbReference type="OrthoDB" id="9793586at2"/>
<name>A0A1L3MT13_9BACI</name>
<keyword evidence="3 4" id="KW-0560">Oxidoreductase</keyword>
<keyword evidence="4" id="KW-0566">Pantothenate biosynthesis</keyword>
<reference evidence="7 8" key="1">
    <citation type="journal article" date="2016" name="Sci. Rep.">
        <title>Complete genome sequence and transcriptomic analysis of a novel marine strain Bacillus weihaiensis reveals the mechanism of brown algae degradation.</title>
        <authorList>
            <person name="Zhu Y."/>
            <person name="Chen P."/>
            <person name="Bao Y."/>
            <person name="Men Y."/>
            <person name="Zeng Y."/>
            <person name="Yang J."/>
            <person name="Sun J."/>
            <person name="Sun Y."/>
        </authorList>
    </citation>
    <scope>NUCLEOTIDE SEQUENCE [LARGE SCALE GENOMIC DNA]</scope>
    <source>
        <strain evidence="7 8">Alg07</strain>
    </source>
</reference>
<dbReference type="InterPro" id="IPR003710">
    <property type="entry name" value="ApbA"/>
</dbReference>
<dbReference type="InterPro" id="IPR036291">
    <property type="entry name" value="NAD(P)-bd_dom_sf"/>
</dbReference>
<evidence type="ECO:0000313" key="8">
    <source>
        <dbReference type="Proteomes" id="UP000181936"/>
    </source>
</evidence>
<dbReference type="PANTHER" id="PTHR21708:SF26">
    <property type="entry name" value="2-DEHYDROPANTOATE 2-REDUCTASE"/>
    <property type="match status" value="1"/>
</dbReference>
<keyword evidence="8" id="KW-1185">Reference proteome</keyword>
<evidence type="ECO:0000259" key="6">
    <source>
        <dbReference type="Pfam" id="PF08546"/>
    </source>
</evidence>
<dbReference type="Pfam" id="PF08546">
    <property type="entry name" value="ApbA_C"/>
    <property type="match status" value="1"/>
</dbReference>
<dbReference type="Proteomes" id="UP000181936">
    <property type="component" value="Chromosome"/>
</dbReference>
<dbReference type="PANTHER" id="PTHR21708">
    <property type="entry name" value="PROBABLE 2-DEHYDROPANTOATE 2-REDUCTASE"/>
    <property type="match status" value="1"/>
</dbReference>
<protein>
    <recommendedName>
        <fullName evidence="4">2-dehydropantoate 2-reductase</fullName>
        <ecNumber evidence="4">1.1.1.169</ecNumber>
    </recommendedName>
    <alternativeName>
        <fullName evidence="4">Ketopantoate reductase</fullName>
    </alternativeName>
</protein>
<dbReference type="Gene3D" id="3.40.50.720">
    <property type="entry name" value="NAD(P)-binding Rossmann-like Domain"/>
    <property type="match status" value="1"/>
</dbReference>
<keyword evidence="2 4" id="KW-0521">NADP</keyword>
<dbReference type="EMBL" id="CP016020">
    <property type="protein sequence ID" value="APH05430.1"/>
    <property type="molecule type" value="Genomic_DNA"/>
</dbReference>
<comment type="catalytic activity">
    <reaction evidence="4">
        <text>(R)-pantoate + NADP(+) = 2-dehydropantoate + NADPH + H(+)</text>
        <dbReference type="Rhea" id="RHEA:16233"/>
        <dbReference type="ChEBI" id="CHEBI:11561"/>
        <dbReference type="ChEBI" id="CHEBI:15378"/>
        <dbReference type="ChEBI" id="CHEBI:15980"/>
        <dbReference type="ChEBI" id="CHEBI:57783"/>
        <dbReference type="ChEBI" id="CHEBI:58349"/>
        <dbReference type="EC" id="1.1.1.169"/>
    </reaction>
</comment>
<feature type="domain" description="Ketopantoate reductase N-terminal" evidence="5">
    <location>
        <begin position="3"/>
        <end position="152"/>
    </location>
</feature>
<dbReference type="STRING" id="1547283.A9C19_12090"/>
<evidence type="ECO:0000256" key="1">
    <source>
        <dbReference type="ARBA" id="ARBA00007870"/>
    </source>
</evidence>
<dbReference type="FunFam" id="3.40.50.720:FF:000307">
    <property type="entry name" value="2-dehydropantoate 2-reductase"/>
    <property type="match status" value="1"/>
</dbReference>
<comment type="similarity">
    <text evidence="1 4">Belongs to the ketopantoate reductase family.</text>
</comment>
<dbReference type="NCBIfam" id="TIGR00745">
    <property type="entry name" value="apbA_panE"/>
    <property type="match status" value="1"/>
</dbReference>
<dbReference type="Pfam" id="PF02558">
    <property type="entry name" value="ApbA"/>
    <property type="match status" value="1"/>
</dbReference>
<proteinExistence type="inferred from homology"/>
<dbReference type="InterPro" id="IPR013752">
    <property type="entry name" value="KPA_reductase"/>
</dbReference>
<dbReference type="GO" id="GO:0015940">
    <property type="term" value="P:pantothenate biosynthetic process"/>
    <property type="evidence" value="ECO:0007669"/>
    <property type="project" value="UniProtKB-UniPathway"/>
</dbReference>
<evidence type="ECO:0000313" key="7">
    <source>
        <dbReference type="EMBL" id="APH05430.1"/>
    </source>
</evidence>
<dbReference type="InterPro" id="IPR013332">
    <property type="entry name" value="KPR_N"/>
</dbReference>
<dbReference type="SUPFAM" id="SSF51735">
    <property type="entry name" value="NAD(P)-binding Rossmann-fold domains"/>
    <property type="match status" value="1"/>
</dbReference>
<organism evidence="7 8">
    <name type="scientific">Bacillus weihaiensis</name>
    <dbReference type="NCBI Taxonomy" id="1547283"/>
    <lineage>
        <taxon>Bacteria</taxon>
        <taxon>Bacillati</taxon>
        <taxon>Bacillota</taxon>
        <taxon>Bacilli</taxon>
        <taxon>Bacillales</taxon>
        <taxon>Bacillaceae</taxon>
        <taxon>Bacillus</taxon>
    </lineage>
</organism>
<sequence>MRVLVVGAGAVGGYFGGRLVENRVDVTFLVRERRQRELKEKGLVIQSVHGDFTFKPQTIISGQEVPFLFDVILVGTKSYHFKQAIEDISPYVSEETLIIPMLNGIKHLHDLETVFPKRNIAGGLCFVESTVGSKGEILQTSGAHQFVFGERSGQDTERIKKVEELFSGTKATIIKSQTIMKDMWHKYMFITGLSGITTLFRSSIGPIRNAEYGLEMIQEIFYEIGRIMRVTGAPIDDEIEVSQIKKIKEMDETMKSSMQRDMEKNAQIEADHLQGYLLELAEKHRIETPYLRMIYSNLHTYELQKKE</sequence>
<dbReference type="GO" id="GO:0005737">
    <property type="term" value="C:cytoplasm"/>
    <property type="evidence" value="ECO:0007669"/>
    <property type="project" value="TreeGrafter"/>
</dbReference>
<dbReference type="SUPFAM" id="SSF48179">
    <property type="entry name" value="6-phosphogluconate dehydrogenase C-terminal domain-like"/>
    <property type="match status" value="1"/>
</dbReference>
<evidence type="ECO:0000256" key="2">
    <source>
        <dbReference type="ARBA" id="ARBA00022857"/>
    </source>
</evidence>
<evidence type="ECO:0000259" key="5">
    <source>
        <dbReference type="Pfam" id="PF02558"/>
    </source>
</evidence>
<dbReference type="AlphaFoldDB" id="A0A1L3MT13"/>
<dbReference type="Gene3D" id="1.10.1040.10">
    <property type="entry name" value="N-(1-d-carboxylethyl)-l-norvaline Dehydrogenase, domain 2"/>
    <property type="match status" value="1"/>
</dbReference>
<comment type="function">
    <text evidence="4">Catalyzes the NADPH-dependent reduction of ketopantoate into pantoic acid.</text>
</comment>
<dbReference type="EC" id="1.1.1.169" evidence="4"/>
<evidence type="ECO:0000256" key="3">
    <source>
        <dbReference type="ARBA" id="ARBA00023002"/>
    </source>
</evidence>
<gene>
    <name evidence="7" type="ORF">A9C19_12090</name>
</gene>
<dbReference type="RefSeq" id="WP_072580221.1">
    <property type="nucleotide sequence ID" value="NZ_CP016020.1"/>
</dbReference>